<evidence type="ECO:0000313" key="3">
    <source>
        <dbReference type="EMBL" id="KAF2904329.1"/>
    </source>
</evidence>
<feature type="compositionally biased region" description="Low complexity" evidence="2">
    <location>
        <begin position="64"/>
        <end position="80"/>
    </location>
</feature>
<keyword evidence="4" id="KW-1185">Reference proteome</keyword>
<proteinExistence type="inferred from homology"/>
<gene>
    <name evidence="3" type="ORF">ILUMI_01857</name>
</gene>
<dbReference type="OrthoDB" id="10036177at2759"/>
<name>A0A8K0DEJ6_IGNLU</name>
<evidence type="ECO:0008006" key="5">
    <source>
        <dbReference type="Google" id="ProtNLM"/>
    </source>
</evidence>
<evidence type="ECO:0000313" key="4">
    <source>
        <dbReference type="Proteomes" id="UP000801492"/>
    </source>
</evidence>
<feature type="compositionally biased region" description="Polar residues" evidence="2">
    <location>
        <begin position="158"/>
        <end position="172"/>
    </location>
</feature>
<evidence type="ECO:0000256" key="2">
    <source>
        <dbReference type="SAM" id="MobiDB-lite"/>
    </source>
</evidence>
<feature type="region of interest" description="Disordered" evidence="2">
    <location>
        <begin position="21"/>
        <end position="47"/>
    </location>
</feature>
<dbReference type="AlphaFoldDB" id="A0A8K0DEJ6"/>
<protein>
    <recommendedName>
        <fullName evidence="5">Protein FAM122A</fullName>
    </recommendedName>
</protein>
<comment type="caution">
    <text evidence="3">The sequence shown here is derived from an EMBL/GenBank/DDBJ whole genome shotgun (WGS) entry which is preliminary data.</text>
</comment>
<comment type="similarity">
    <text evidence="1">Belongs to the FAM122 family.</text>
</comment>
<dbReference type="InterPro" id="IPR026716">
    <property type="entry name" value="PBIR1/2/3"/>
</dbReference>
<feature type="compositionally biased region" description="Polar residues" evidence="2">
    <location>
        <begin position="23"/>
        <end position="42"/>
    </location>
</feature>
<sequence>MSINPVTAMDVDSPAGVLKRCSSAPTINDNNSAMTTSPSNNPAPREQPVLNVFGNLTQPRPRRFSASFSPLSGSPQSSGLRLTPRISQLRQEEWADTSNFRELAHEREVHHTMQISQSWEDLRLVTESPNDTKSGKMGPLHVTLPSCGGILCNSPSPTRLSSPGFQSPTRASRTFVRRSASPVLRPSPLGVKRKLDDDKLDYHLSPRAKRFYSCSASDRAGLLTTTSSPLPGSLSSVGTPESLSSADSPGFNFRLIDSPSPSRPPLPEAMIVAKPDQDMTESPS</sequence>
<feature type="region of interest" description="Disordered" evidence="2">
    <location>
        <begin position="61"/>
        <end position="81"/>
    </location>
</feature>
<dbReference type="EMBL" id="VTPC01000795">
    <property type="protein sequence ID" value="KAF2904329.1"/>
    <property type="molecule type" value="Genomic_DNA"/>
</dbReference>
<evidence type="ECO:0000256" key="1">
    <source>
        <dbReference type="ARBA" id="ARBA00006725"/>
    </source>
</evidence>
<dbReference type="PANTHER" id="PTHR22227:SF6">
    <property type="entry name" value="FAMILY WITH SEQUENCE SIMILARITY 122B ISOFORM X1"/>
    <property type="match status" value="1"/>
</dbReference>
<dbReference type="Proteomes" id="UP000801492">
    <property type="component" value="Unassembled WGS sequence"/>
</dbReference>
<feature type="region of interest" description="Disordered" evidence="2">
    <location>
        <begin position="224"/>
        <end position="284"/>
    </location>
</feature>
<reference evidence="3" key="1">
    <citation type="submission" date="2019-08" db="EMBL/GenBank/DDBJ databases">
        <title>The genome of the North American firefly Photinus pyralis.</title>
        <authorList>
            <consortium name="Photinus pyralis genome working group"/>
            <person name="Fallon T.R."/>
            <person name="Sander Lower S.E."/>
            <person name="Weng J.-K."/>
        </authorList>
    </citation>
    <scope>NUCLEOTIDE SEQUENCE</scope>
    <source>
        <strain evidence="3">TRF0915ILg1</strain>
        <tissue evidence="3">Whole body</tissue>
    </source>
</reference>
<feature type="region of interest" description="Disordered" evidence="2">
    <location>
        <begin position="158"/>
        <end position="181"/>
    </location>
</feature>
<dbReference type="GO" id="GO:0004865">
    <property type="term" value="F:protein serine/threonine phosphatase inhibitor activity"/>
    <property type="evidence" value="ECO:0007669"/>
    <property type="project" value="InterPro"/>
</dbReference>
<organism evidence="3 4">
    <name type="scientific">Ignelater luminosus</name>
    <name type="common">Cucubano</name>
    <name type="synonym">Pyrophorus luminosus</name>
    <dbReference type="NCBI Taxonomy" id="2038154"/>
    <lineage>
        <taxon>Eukaryota</taxon>
        <taxon>Metazoa</taxon>
        <taxon>Ecdysozoa</taxon>
        <taxon>Arthropoda</taxon>
        <taxon>Hexapoda</taxon>
        <taxon>Insecta</taxon>
        <taxon>Pterygota</taxon>
        <taxon>Neoptera</taxon>
        <taxon>Endopterygota</taxon>
        <taxon>Coleoptera</taxon>
        <taxon>Polyphaga</taxon>
        <taxon>Elateriformia</taxon>
        <taxon>Elateroidea</taxon>
        <taxon>Elateridae</taxon>
        <taxon>Agrypninae</taxon>
        <taxon>Pyrophorini</taxon>
        <taxon>Ignelater</taxon>
    </lineage>
</organism>
<dbReference type="PANTHER" id="PTHR22227">
    <property type="entry name" value="FAMILY WITH SEQUENCE SIMILARITY 122B ISOFORM X1"/>
    <property type="match status" value="1"/>
</dbReference>
<feature type="compositionally biased region" description="Low complexity" evidence="2">
    <location>
        <begin position="224"/>
        <end position="240"/>
    </location>
</feature>
<accession>A0A8K0DEJ6</accession>